<feature type="chain" id="PRO_5041649209" evidence="1">
    <location>
        <begin position="23"/>
        <end position="291"/>
    </location>
</feature>
<accession>A0AA95H5V9</accession>
<dbReference type="AlphaFoldDB" id="A0AA95H5V9"/>
<organism evidence="3">
    <name type="scientific">Candidatus Thiocaldithrix dubininis</name>
    <dbReference type="NCBI Taxonomy" id="3080823"/>
    <lineage>
        <taxon>Bacteria</taxon>
        <taxon>Pseudomonadati</taxon>
        <taxon>Pseudomonadota</taxon>
        <taxon>Gammaproteobacteria</taxon>
        <taxon>Thiotrichales</taxon>
        <taxon>Thiotrichaceae</taxon>
        <taxon>Candidatus Thiocaldithrix</taxon>
    </lineage>
</organism>
<feature type="signal peptide" evidence="1">
    <location>
        <begin position="1"/>
        <end position="22"/>
    </location>
</feature>
<dbReference type="SUPFAM" id="SSF54534">
    <property type="entry name" value="FKBP-like"/>
    <property type="match status" value="1"/>
</dbReference>
<reference evidence="3" key="1">
    <citation type="journal article" date="2023" name="Int. J. Mol. Sci.">
        <title>Metagenomics Revealed a New Genus 'Candidatus Thiocaldithrix dubininis' gen. nov., sp. nov. and a New Species 'Candidatus Thiothrix putei' sp. nov. in the Family Thiotrichaceae, Some Members of Which Have Traits of Both Na+- and H+-Motive Energetics.</title>
        <authorList>
            <person name="Ravin N.V."/>
            <person name="Muntyan M.S."/>
            <person name="Smolyakov D.D."/>
            <person name="Rudenko T.S."/>
            <person name="Beletsky A.V."/>
            <person name="Mardanov A.V."/>
            <person name="Grabovich M.Y."/>
        </authorList>
    </citation>
    <scope>NUCLEOTIDE SEQUENCE</scope>
    <source>
        <strain evidence="3">GKL-01</strain>
    </source>
</reference>
<sequence length="291" mass="32869">MLKMRYLGLMAGVISLFIVAQANDSKWAFKTKDLEFPQAALNSALKFRNITLNQLSDQKRKRALEDLYVREKLLVTSTPLSAAQQAELDEELAEFRKAKLADLALQQLGTQGLPDFLPRAQEVYEARKATQYSFPERLRVNVLEIEPLPSKMADAQQQLNQVKQAIAEGKLDFKKALLQYGTNPSRTLNGGDSYWFSAAQKAKVFYDAANQLSDSQPLSEVFAMDGKAYLLQFVGRKPAEVVSFESVKDELVKELKASYLAAQQEKTMTEWRETFRKEAEINPALLQEASM</sequence>
<name>A0AA95H5V9_9GAMM</name>
<feature type="domain" description="PpiC" evidence="2">
    <location>
        <begin position="121"/>
        <end position="249"/>
    </location>
</feature>
<dbReference type="InterPro" id="IPR046357">
    <property type="entry name" value="PPIase_dom_sf"/>
</dbReference>
<dbReference type="Gene3D" id="3.10.50.40">
    <property type="match status" value="1"/>
</dbReference>
<dbReference type="Proteomes" id="UP001300672">
    <property type="component" value="Chromosome"/>
</dbReference>
<evidence type="ECO:0000256" key="1">
    <source>
        <dbReference type="SAM" id="SignalP"/>
    </source>
</evidence>
<dbReference type="InterPro" id="IPR000297">
    <property type="entry name" value="PPIase_PpiC"/>
</dbReference>
<dbReference type="Pfam" id="PF13145">
    <property type="entry name" value="Rotamase_2"/>
    <property type="match status" value="1"/>
</dbReference>
<keyword evidence="3" id="KW-0413">Isomerase</keyword>
<reference evidence="3" key="2">
    <citation type="submission" date="2023-04" db="EMBL/GenBank/DDBJ databases">
        <authorList>
            <person name="Beletskiy A.V."/>
            <person name="Mardanov A.V."/>
            <person name="Ravin N.V."/>
        </authorList>
    </citation>
    <scope>NUCLEOTIDE SEQUENCE</scope>
    <source>
        <strain evidence="3">GKL-01</strain>
    </source>
</reference>
<dbReference type="KEGG" id="tdu:QJT80_03185"/>
<dbReference type="EMBL" id="CP124755">
    <property type="protein sequence ID" value="WGZ91482.1"/>
    <property type="molecule type" value="Genomic_DNA"/>
</dbReference>
<evidence type="ECO:0000259" key="2">
    <source>
        <dbReference type="Pfam" id="PF13145"/>
    </source>
</evidence>
<gene>
    <name evidence="3" type="ORF">QJT80_03185</name>
</gene>
<evidence type="ECO:0000313" key="3">
    <source>
        <dbReference type="EMBL" id="WGZ91482.1"/>
    </source>
</evidence>
<proteinExistence type="predicted"/>
<dbReference type="GO" id="GO:0003755">
    <property type="term" value="F:peptidyl-prolyl cis-trans isomerase activity"/>
    <property type="evidence" value="ECO:0007669"/>
    <property type="project" value="InterPro"/>
</dbReference>
<keyword evidence="1" id="KW-0732">Signal</keyword>
<protein>
    <submittedName>
        <fullName evidence="3">Peptidylprolyl isomerase</fullName>
    </submittedName>
</protein>